<dbReference type="RefSeq" id="XP_047846004.1">
    <property type="nucleotide sequence ID" value="XM_047989998.1"/>
</dbReference>
<dbReference type="KEGG" id="ptkz:JDV02_008404"/>
<name>A0A9Q8QMQ5_9HYPO</name>
<sequence>MGTPCTLPHLEYPLPFIIPAFSSSQSAAISLESSQCLGTDGMRVTLCRQPTYQAKDYFCPSPASRRQPPPGGFTRGARQDGTACEHLAAGRATDAVVGPFPRKRRGRLSLPLRRPLIIRLSGCFSSEKRTP</sequence>
<gene>
    <name evidence="2" type="ORF">JDV02_008404</name>
</gene>
<dbReference type="EMBL" id="CP086361">
    <property type="protein sequence ID" value="UNI22523.1"/>
    <property type="molecule type" value="Genomic_DNA"/>
</dbReference>
<evidence type="ECO:0000313" key="2">
    <source>
        <dbReference type="EMBL" id="UNI22523.1"/>
    </source>
</evidence>
<feature type="region of interest" description="Disordered" evidence="1">
    <location>
        <begin position="58"/>
        <end position="80"/>
    </location>
</feature>
<accession>A0A9Q8QMQ5</accession>
<dbReference type="Proteomes" id="UP000829364">
    <property type="component" value="Chromosome 8"/>
</dbReference>
<proteinExistence type="predicted"/>
<reference evidence="2" key="1">
    <citation type="submission" date="2021-11" db="EMBL/GenBank/DDBJ databases">
        <title>Purpureocillium_takamizusanense_genome.</title>
        <authorList>
            <person name="Nguyen N.-H."/>
        </authorList>
    </citation>
    <scope>NUCLEOTIDE SEQUENCE</scope>
    <source>
        <strain evidence="2">PT3</strain>
    </source>
</reference>
<dbReference type="GeneID" id="72070350"/>
<evidence type="ECO:0000256" key="1">
    <source>
        <dbReference type="SAM" id="MobiDB-lite"/>
    </source>
</evidence>
<protein>
    <submittedName>
        <fullName evidence="2">Uncharacterized protein</fullName>
    </submittedName>
</protein>
<keyword evidence="3" id="KW-1185">Reference proteome</keyword>
<dbReference type="AlphaFoldDB" id="A0A9Q8QMQ5"/>
<evidence type="ECO:0000313" key="3">
    <source>
        <dbReference type="Proteomes" id="UP000829364"/>
    </source>
</evidence>
<organism evidence="2 3">
    <name type="scientific">Purpureocillium takamizusanense</name>
    <dbReference type="NCBI Taxonomy" id="2060973"/>
    <lineage>
        <taxon>Eukaryota</taxon>
        <taxon>Fungi</taxon>
        <taxon>Dikarya</taxon>
        <taxon>Ascomycota</taxon>
        <taxon>Pezizomycotina</taxon>
        <taxon>Sordariomycetes</taxon>
        <taxon>Hypocreomycetidae</taxon>
        <taxon>Hypocreales</taxon>
        <taxon>Ophiocordycipitaceae</taxon>
        <taxon>Purpureocillium</taxon>
    </lineage>
</organism>